<organism evidence="2 3">
    <name type="scientific">Symbiodinium pilosum</name>
    <name type="common">Dinoflagellate</name>
    <dbReference type="NCBI Taxonomy" id="2952"/>
    <lineage>
        <taxon>Eukaryota</taxon>
        <taxon>Sar</taxon>
        <taxon>Alveolata</taxon>
        <taxon>Dinophyceae</taxon>
        <taxon>Suessiales</taxon>
        <taxon>Symbiodiniaceae</taxon>
        <taxon>Symbiodinium</taxon>
    </lineage>
</organism>
<dbReference type="AlphaFoldDB" id="A0A812SS84"/>
<evidence type="ECO:0000313" key="3">
    <source>
        <dbReference type="Proteomes" id="UP000649617"/>
    </source>
</evidence>
<comment type="caution">
    <text evidence="2">The sequence shown here is derived from an EMBL/GenBank/DDBJ whole genome shotgun (WGS) entry which is preliminary data.</text>
</comment>
<proteinExistence type="predicted"/>
<dbReference type="EMBL" id="CAJNIZ010026839">
    <property type="protein sequence ID" value="CAE7495551.1"/>
    <property type="molecule type" value="Genomic_DNA"/>
</dbReference>
<dbReference type="Proteomes" id="UP000649617">
    <property type="component" value="Unassembled WGS sequence"/>
</dbReference>
<feature type="region of interest" description="Disordered" evidence="1">
    <location>
        <begin position="35"/>
        <end position="71"/>
    </location>
</feature>
<name>A0A812SS84_SYMPI</name>
<evidence type="ECO:0000256" key="1">
    <source>
        <dbReference type="SAM" id="MobiDB-lite"/>
    </source>
</evidence>
<accession>A0A812SS84</accession>
<sequence>MVTEHILTSLTRKRKIADVEVQDFALVDSSSEQTDFDFEEALEAHDRAEAARGGPVPAEDELPDPRTLHEDEIAKSQMTSADYEQKLSPSEALLSKFIQKGEQLMHYP</sequence>
<protein>
    <submittedName>
        <fullName evidence="2">Uncharacterized protein</fullName>
    </submittedName>
</protein>
<gene>
    <name evidence="2" type="ORF">SPIL2461_LOCUS12785</name>
</gene>
<reference evidence="2" key="1">
    <citation type="submission" date="2021-02" db="EMBL/GenBank/DDBJ databases">
        <authorList>
            <person name="Dougan E. K."/>
            <person name="Rhodes N."/>
            <person name="Thang M."/>
            <person name="Chan C."/>
        </authorList>
    </citation>
    <scope>NUCLEOTIDE SEQUENCE</scope>
</reference>
<feature type="non-terminal residue" evidence="2">
    <location>
        <position position="1"/>
    </location>
</feature>
<evidence type="ECO:0000313" key="2">
    <source>
        <dbReference type="EMBL" id="CAE7495551.1"/>
    </source>
</evidence>
<keyword evidence="3" id="KW-1185">Reference proteome</keyword>